<feature type="signal peptide" evidence="2">
    <location>
        <begin position="1"/>
        <end position="26"/>
    </location>
</feature>
<name>A0A5B0NNC2_PUCGR</name>
<dbReference type="Proteomes" id="UP000324748">
    <property type="component" value="Unassembled WGS sequence"/>
</dbReference>
<gene>
    <name evidence="3" type="ORF">PGT21_017753</name>
</gene>
<keyword evidence="4" id="KW-1185">Reference proteome</keyword>
<protein>
    <submittedName>
        <fullName evidence="3">Uncharacterized protein</fullName>
    </submittedName>
</protein>
<comment type="caution">
    <text evidence="3">The sequence shown here is derived from an EMBL/GenBank/DDBJ whole genome shotgun (WGS) entry which is preliminary data.</text>
</comment>
<reference evidence="3 4" key="1">
    <citation type="submission" date="2019-05" db="EMBL/GenBank/DDBJ databases">
        <title>Emergence of the Ug99 lineage of the wheat stem rust pathogen through somatic hybridization.</title>
        <authorList>
            <person name="Li F."/>
            <person name="Upadhyaya N.M."/>
            <person name="Sperschneider J."/>
            <person name="Matny O."/>
            <person name="Nguyen-Phuc H."/>
            <person name="Mago R."/>
            <person name="Raley C."/>
            <person name="Miller M.E."/>
            <person name="Silverstein K.A.T."/>
            <person name="Henningsen E."/>
            <person name="Hirsch C.D."/>
            <person name="Visser B."/>
            <person name="Pretorius Z.A."/>
            <person name="Steffenson B.J."/>
            <person name="Schwessinger B."/>
            <person name="Dodds P.N."/>
            <person name="Figueroa M."/>
        </authorList>
    </citation>
    <scope>NUCLEOTIDE SEQUENCE [LARGE SCALE GENOMIC DNA]</scope>
    <source>
        <strain evidence="3">21-0</strain>
    </source>
</reference>
<dbReference type="OrthoDB" id="2496410at2759"/>
<organism evidence="3 4">
    <name type="scientific">Puccinia graminis f. sp. tritici</name>
    <dbReference type="NCBI Taxonomy" id="56615"/>
    <lineage>
        <taxon>Eukaryota</taxon>
        <taxon>Fungi</taxon>
        <taxon>Dikarya</taxon>
        <taxon>Basidiomycota</taxon>
        <taxon>Pucciniomycotina</taxon>
        <taxon>Pucciniomycetes</taxon>
        <taxon>Pucciniales</taxon>
        <taxon>Pucciniaceae</taxon>
        <taxon>Puccinia</taxon>
    </lineage>
</organism>
<keyword evidence="2" id="KW-0732">Signal</keyword>
<evidence type="ECO:0000313" key="4">
    <source>
        <dbReference type="Proteomes" id="UP000324748"/>
    </source>
</evidence>
<evidence type="ECO:0000256" key="2">
    <source>
        <dbReference type="SAM" id="SignalP"/>
    </source>
</evidence>
<evidence type="ECO:0000256" key="1">
    <source>
        <dbReference type="SAM" id="MobiDB-lite"/>
    </source>
</evidence>
<accession>A0A5B0NNC2</accession>
<feature type="region of interest" description="Disordered" evidence="1">
    <location>
        <begin position="221"/>
        <end position="248"/>
    </location>
</feature>
<sequence>MQHMSRRVQFFCVVWYAIGAVQVVLSSLNAQAHTGAYVNPFAEVDTVESGIESGAHSLIDSTNLRNEHGNIPQGYEERKTQIQSIASDRNELKREIDQLIPVGEFVNVRSELKKLHAAFRKPSQERVRQLGGLELHLDPHSFTSNADSFEPATTHASNAYYFPQAGSQGNSFTNLNIGQTQVRRRKAKISNLFNPTPTSRGTSSRLPPVLEYTDHELTPLTSSSDEQQFLAHKPSDALELNKSSSSSSTPTVLEAFLKEKNIPIGDLLKTKAGEDLPASEKIKTLNALHNLLLEFKSSDRLPNPAEAEFQLNFLRSFFLLGDYIMRYELLPSEVIGTVEIFKSKNLVEMVEWHTQLLFHKLGRDFFESPESVVPELEFLTSGRAVKHFHRSIKALPDEGQKQVVHAVLGTILSHWPNQFLSEEVSPSARFSQIRQSFFDAKLLEGAGSRSSAITRSPDTKNHIAQDNRLRLIRLTEDLVTFFEEPEMTKALNQRIEYQLVWYMLDFLSHHHLPILQEVVRKRNQNWLPRQFIFMTSHLRKYRNRNVDNTPGAKEYDMGPFKEILSHQITKNRTFIKWINTYIFKIFPYTGWTYPHESDKYLRLNLWMGFFDHNKFPARVHRV</sequence>
<dbReference type="AlphaFoldDB" id="A0A5B0NNC2"/>
<evidence type="ECO:0000313" key="3">
    <source>
        <dbReference type="EMBL" id="KAA1089418.1"/>
    </source>
</evidence>
<dbReference type="EMBL" id="VSWC01000093">
    <property type="protein sequence ID" value="KAA1089418.1"/>
    <property type="molecule type" value="Genomic_DNA"/>
</dbReference>
<feature type="chain" id="PRO_5022780708" evidence="2">
    <location>
        <begin position="27"/>
        <end position="622"/>
    </location>
</feature>
<proteinExistence type="predicted"/>